<evidence type="ECO:0000256" key="3">
    <source>
        <dbReference type="ARBA" id="ARBA00022729"/>
    </source>
</evidence>
<dbReference type="PANTHER" id="PTHR13802:SF52">
    <property type="entry name" value="MUCIN-4"/>
    <property type="match status" value="1"/>
</dbReference>
<dbReference type="InterPro" id="IPR049883">
    <property type="entry name" value="NOTCH1_EGF-like"/>
</dbReference>
<dbReference type="PROSITE" id="PS00010">
    <property type="entry name" value="ASX_HYDROXYL"/>
    <property type="match status" value="3"/>
</dbReference>
<dbReference type="AlphaFoldDB" id="A0A9W2ZHG8"/>
<evidence type="ECO:0000256" key="4">
    <source>
        <dbReference type="ARBA" id="ARBA00022737"/>
    </source>
</evidence>
<evidence type="ECO:0000256" key="2">
    <source>
        <dbReference type="ARBA" id="ARBA00022536"/>
    </source>
</evidence>
<dbReference type="PROSITE" id="PS51233">
    <property type="entry name" value="VWFD"/>
    <property type="match status" value="1"/>
</dbReference>
<keyword evidence="6" id="KW-1015">Disulfide bond</keyword>
<dbReference type="InterPro" id="IPR001846">
    <property type="entry name" value="VWF_type-D"/>
</dbReference>
<keyword evidence="11" id="KW-1185">Reference proteome</keyword>
<dbReference type="Gene3D" id="2.60.120.260">
    <property type="entry name" value="Galactose-binding domain-like"/>
    <property type="match status" value="1"/>
</dbReference>
<dbReference type="CDD" id="cd00054">
    <property type="entry name" value="EGF_CA"/>
    <property type="match status" value="3"/>
</dbReference>
<reference evidence="12" key="1">
    <citation type="submission" date="2025-08" db="UniProtKB">
        <authorList>
            <consortium name="RefSeq"/>
        </authorList>
    </citation>
    <scope>IDENTIFICATION</scope>
</reference>
<feature type="domain" description="VWFD" evidence="10">
    <location>
        <begin position="412"/>
        <end position="616"/>
    </location>
</feature>
<dbReference type="InterPro" id="IPR000152">
    <property type="entry name" value="EGF-type_Asp/Asn_hydroxyl_site"/>
</dbReference>
<dbReference type="Gene3D" id="2.10.25.10">
    <property type="entry name" value="Laminin"/>
    <property type="match status" value="7"/>
</dbReference>
<proteinExistence type="predicted"/>
<feature type="domain" description="EGF-like" evidence="9">
    <location>
        <begin position="913"/>
        <end position="951"/>
    </location>
</feature>
<gene>
    <name evidence="12" type="primary">LOC106059773</name>
</gene>
<feature type="region of interest" description="Disordered" evidence="8">
    <location>
        <begin position="43"/>
        <end position="126"/>
    </location>
</feature>
<keyword evidence="2 7" id="KW-0245">EGF-like domain</keyword>
<dbReference type="PANTHER" id="PTHR13802">
    <property type="entry name" value="MUCIN 4-RELATED"/>
    <property type="match status" value="1"/>
</dbReference>
<dbReference type="SMART" id="SM00179">
    <property type="entry name" value="EGF_CA"/>
    <property type="match status" value="7"/>
</dbReference>
<evidence type="ECO:0000313" key="12">
    <source>
        <dbReference type="RefSeq" id="XP_055874479.1"/>
    </source>
</evidence>
<feature type="domain" description="EGF-like" evidence="9">
    <location>
        <begin position="1078"/>
        <end position="1117"/>
    </location>
</feature>
<accession>A0A9W2ZHG8</accession>
<evidence type="ECO:0000256" key="5">
    <source>
        <dbReference type="ARBA" id="ARBA00023136"/>
    </source>
</evidence>
<evidence type="ECO:0000256" key="6">
    <source>
        <dbReference type="ARBA" id="ARBA00023157"/>
    </source>
</evidence>
<keyword evidence="4" id="KW-0677">Repeat</keyword>
<protein>
    <submittedName>
        <fullName evidence="12">Mucin-like protein</fullName>
    </submittedName>
</protein>
<dbReference type="PROSITE" id="PS01187">
    <property type="entry name" value="EGF_CA"/>
    <property type="match status" value="2"/>
</dbReference>
<dbReference type="Pfam" id="PF07645">
    <property type="entry name" value="EGF_CA"/>
    <property type="match status" value="4"/>
</dbReference>
<dbReference type="GeneID" id="106059773"/>
<sequence length="1167" mass="128961">MRRQKNRSPSRRIRESDLMEGRSYKNIRGYNTLGNLETNCFQSGIEKRNESPEKTNTPKKFRNTKHSEDSWSKEGDVSEDDESSSHPPCHQSLSTLSSEGVLSEEDMTSNRSGHQDGSGGNGLLSTGSAENLQAELTKFTNIPDGLSDREKTVRKMKNKVNSPDRIFETEVNTFQAIIASNGTTSYAISMYQKGGMKWEFVPNRNIYVGHVSDKALKDYKLTFSRKTVSLGSDIGTAGREGTYIDIVGASENSAQNCLDFYYKNLYLVSNTQFQNNIRSLLKCPCSLERLDYQWTLVEKRSNDNIYCYAISSIYKRRELPNNSLNRLCCYQYKNPTSNSWEATQQAARESFYVSGVADSGNILTESPFPENRRQSLEKDLTPKIWCCQESDLCELYSKVRPDPGCTLDSPFISASSFGDPHINTLDDNEYTLNGLAEYIMLNVPEKFMMQARTDRVALSNESFTNATVFVAFAVSEDNRSSTLQVELSLKKTSMIIYADTIDFTTDFYKTSAFKQTLKNFVILREDSGNKTRLVASFTTGITLKIFMGLQSLEFTVQADIKLRNQTQGLLGNFDGNPNNDFILPNGTVLTANQTNTERKIFENFGKMWEVSDNDTVFDYNFGDTAATYRHPDFVPMFIEEVDQVKLAAAQAKCGFSNVACKFDYIATGNDEFAKNTKNTKLETSAAVASLKNSLPVLNLNQSLNNDSQWEVTENRTNAIRVVATDADKDNVTYKLVSPSPRVSVSGDGIITYSPDVSNIVSIQVYAVDSKDGQSNIITIPTATCSNCSGHGQCDNSRVLTVSDTSILFACNCFPAYTGDFCSENYNACRANPCAVGQSCTDLTPEQQGMNQTGYVCGPCPVGFEEQGGRCIDINECKDNLTCPQGCENTVGSYICSCNIGFRLNTLNTSICDDINECEENIDDCSQTCVNAIGSYSCNCFNGYTLQSGVCEKNSSNVELCQALNCSQLCFVNNGIARCDCQVGFALQGDNKTCTNIDECSLAKKPCSQICTDTYGRFTCSCYAGFKLGADRTSCTACEKSFYGVNCNQSCQCSGHGTCDPVRGCVCDIGWEGVNCNNDIDECTLRTDNCLIGDVCVNALGSYSCVCPIGYVRNGTCQDINECVDPALNNCNPLIEDCVNNFGSHVCNCKPGYARNDKGDYISMFHIK</sequence>
<feature type="compositionally biased region" description="Polar residues" evidence="8">
    <location>
        <begin position="91"/>
        <end position="100"/>
    </location>
</feature>
<evidence type="ECO:0000259" key="9">
    <source>
        <dbReference type="PROSITE" id="PS50026"/>
    </source>
</evidence>
<dbReference type="InterPro" id="IPR000742">
    <property type="entry name" value="EGF"/>
</dbReference>
<dbReference type="FunFam" id="2.10.25.10:FF:000038">
    <property type="entry name" value="Fibrillin 2"/>
    <property type="match status" value="1"/>
</dbReference>
<evidence type="ECO:0000313" key="11">
    <source>
        <dbReference type="Proteomes" id="UP001165740"/>
    </source>
</evidence>
<keyword evidence="5" id="KW-0472">Membrane</keyword>
<dbReference type="GO" id="GO:0005509">
    <property type="term" value="F:calcium ion binding"/>
    <property type="evidence" value="ECO:0007669"/>
    <property type="project" value="InterPro"/>
</dbReference>
<evidence type="ECO:0000256" key="8">
    <source>
        <dbReference type="SAM" id="MobiDB-lite"/>
    </source>
</evidence>
<dbReference type="PROSITE" id="PS50026">
    <property type="entry name" value="EGF_3"/>
    <property type="match status" value="2"/>
</dbReference>
<dbReference type="RefSeq" id="XP_055874479.1">
    <property type="nucleotide sequence ID" value="XM_056018504.1"/>
</dbReference>
<dbReference type="Pfam" id="PF14670">
    <property type="entry name" value="FXa_inhibition"/>
    <property type="match status" value="1"/>
</dbReference>
<comment type="caution">
    <text evidence="7">Lacks conserved residue(s) required for the propagation of feature annotation.</text>
</comment>
<feature type="region of interest" description="Disordered" evidence="8">
    <location>
        <begin position="1"/>
        <end position="20"/>
    </location>
</feature>
<feature type="compositionally biased region" description="Basic residues" evidence="8">
    <location>
        <begin position="1"/>
        <end position="11"/>
    </location>
</feature>
<dbReference type="InterPro" id="IPR001881">
    <property type="entry name" value="EGF-like_Ca-bd_dom"/>
</dbReference>
<evidence type="ECO:0000259" key="10">
    <source>
        <dbReference type="PROSITE" id="PS51233"/>
    </source>
</evidence>
<dbReference type="SMART" id="SM00181">
    <property type="entry name" value="EGF"/>
    <property type="match status" value="9"/>
</dbReference>
<dbReference type="GO" id="GO:0007160">
    <property type="term" value="P:cell-matrix adhesion"/>
    <property type="evidence" value="ECO:0007669"/>
    <property type="project" value="InterPro"/>
</dbReference>
<dbReference type="InterPro" id="IPR051495">
    <property type="entry name" value="Epithelial_Barrier/Signaling"/>
</dbReference>
<dbReference type="SUPFAM" id="SSF57184">
    <property type="entry name" value="Growth factor receptor domain"/>
    <property type="match status" value="3"/>
</dbReference>
<name>A0A9W2ZHG8_BIOGL</name>
<keyword evidence="3" id="KW-0732">Signal</keyword>
<dbReference type="SMART" id="SM00216">
    <property type="entry name" value="VWD"/>
    <property type="match status" value="1"/>
</dbReference>
<dbReference type="InterPro" id="IPR009030">
    <property type="entry name" value="Growth_fac_rcpt_cys_sf"/>
</dbReference>
<dbReference type="InterPro" id="IPR018097">
    <property type="entry name" value="EGF_Ca-bd_CS"/>
</dbReference>
<dbReference type="SUPFAM" id="SSF57196">
    <property type="entry name" value="EGF/Laminin"/>
    <property type="match status" value="1"/>
</dbReference>
<evidence type="ECO:0000256" key="7">
    <source>
        <dbReference type="PROSITE-ProRule" id="PRU00076"/>
    </source>
</evidence>
<dbReference type="Proteomes" id="UP001165740">
    <property type="component" value="Chromosome 1"/>
</dbReference>
<dbReference type="Pfam" id="PF00094">
    <property type="entry name" value="VWD"/>
    <property type="match status" value="1"/>
</dbReference>
<organism evidence="11 12">
    <name type="scientific">Biomphalaria glabrata</name>
    <name type="common">Bloodfluke planorb</name>
    <name type="synonym">Freshwater snail</name>
    <dbReference type="NCBI Taxonomy" id="6526"/>
    <lineage>
        <taxon>Eukaryota</taxon>
        <taxon>Metazoa</taxon>
        <taxon>Spiralia</taxon>
        <taxon>Lophotrochozoa</taxon>
        <taxon>Mollusca</taxon>
        <taxon>Gastropoda</taxon>
        <taxon>Heterobranchia</taxon>
        <taxon>Euthyneura</taxon>
        <taxon>Panpulmonata</taxon>
        <taxon>Hygrophila</taxon>
        <taxon>Lymnaeoidea</taxon>
        <taxon>Planorbidae</taxon>
        <taxon>Biomphalaria</taxon>
    </lineage>
</organism>
<dbReference type="PROSITE" id="PS00022">
    <property type="entry name" value="EGF_1"/>
    <property type="match status" value="2"/>
</dbReference>
<dbReference type="PROSITE" id="PS01186">
    <property type="entry name" value="EGF_2"/>
    <property type="match status" value="4"/>
</dbReference>
<dbReference type="OrthoDB" id="10050617at2759"/>
<dbReference type="Pfam" id="PF06119">
    <property type="entry name" value="NIDO"/>
    <property type="match status" value="1"/>
</dbReference>
<dbReference type="InterPro" id="IPR003886">
    <property type="entry name" value="NIDO_dom"/>
</dbReference>
<dbReference type="GO" id="GO:0016020">
    <property type="term" value="C:membrane"/>
    <property type="evidence" value="ECO:0007669"/>
    <property type="project" value="UniProtKB-SubCell"/>
</dbReference>
<evidence type="ECO:0000256" key="1">
    <source>
        <dbReference type="ARBA" id="ARBA00004370"/>
    </source>
</evidence>
<comment type="subcellular location">
    <subcellularLocation>
        <location evidence="1">Membrane</location>
    </subcellularLocation>
</comment>
<feature type="compositionally biased region" description="Basic and acidic residues" evidence="8">
    <location>
        <begin position="65"/>
        <end position="76"/>
    </location>
</feature>
<dbReference type="OMA" id="QPCKDID"/>